<evidence type="ECO:0000256" key="4">
    <source>
        <dbReference type="ARBA" id="ARBA00023163"/>
    </source>
</evidence>
<dbReference type="NCBIfam" id="NF007385">
    <property type="entry name" value="PRK09906.1"/>
    <property type="match status" value="1"/>
</dbReference>
<dbReference type="GO" id="GO:0003700">
    <property type="term" value="F:DNA-binding transcription factor activity"/>
    <property type="evidence" value="ECO:0007669"/>
    <property type="project" value="InterPro"/>
</dbReference>
<dbReference type="GO" id="GO:0003677">
    <property type="term" value="F:DNA binding"/>
    <property type="evidence" value="ECO:0007669"/>
    <property type="project" value="UniProtKB-KW"/>
</dbReference>
<evidence type="ECO:0000256" key="2">
    <source>
        <dbReference type="ARBA" id="ARBA00023015"/>
    </source>
</evidence>
<feature type="domain" description="HTH lysR-type" evidence="5">
    <location>
        <begin position="1"/>
        <end position="58"/>
    </location>
</feature>
<dbReference type="AlphaFoldDB" id="A0A132EJ06"/>
<dbReference type="Gene3D" id="1.10.10.10">
    <property type="entry name" value="Winged helix-like DNA-binding domain superfamily/Winged helix DNA-binding domain"/>
    <property type="match status" value="1"/>
</dbReference>
<dbReference type="Proteomes" id="UP000062912">
    <property type="component" value="Unassembled WGS sequence"/>
</dbReference>
<protein>
    <submittedName>
        <fullName evidence="6">RpiR family transcriptional regulator</fullName>
    </submittedName>
</protein>
<dbReference type="Pfam" id="PF00126">
    <property type="entry name" value="HTH_1"/>
    <property type="match status" value="1"/>
</dbReference>
<dbReference type="InterPro" id="IPR036390">
    <property type="entry name" value="WH_DNA-bd_sf"/>
</dbReference>
<keyword evidence="2" id="KW-0805">Transcription regulation</keyword>
<sequence>MELRHLRYFVAVADELNFTRAAQRLHTAQPSLSQQIRDLEHEIGTQLLERSKRKVELTEAGRVFLAEARLVLAQADRAVTRARQAGRQQVLTVKIGFVPAAEVAIFPAILPKLRMQFPGVHVELRSLPTMEQDDALLRGDIDIAFMRGPVHLPELHAEVVLTEPLVVLMPAGHPLAAHACIEPPMLDGQPFIQTNPAYAGQLHDIVAQYFDAHRVRPDVVQVATNILLNLNLVGMGLGVALLPAYVEALAGESLCCRPLAHPAPYIDLLMVTRAEAHSPELDALIALMRMTRKHGAGETRTAAR</sequence>
<dbReference type="GO" id="GO:0032993">
    <property type="term" value="C:protein-DNA complex"/>
    <property type="evidence" value="ECO:0007669"/>
    <property type="project" value="TreeGrafter"/>
</dbReference>
<dbReference type="InterPro" id="IPR000847">
    <property type="entry name" value="LysR_HTH_N"/>
</dbReference>
<proteinExistence type="inferred from homology"/>
<dbReference type="InterPro" id="IPR005119">
    <property type="entry name" value="LysR_subst-bd"/>
</dbReference>
<keyword evidence="3" id="KW-0238">DNA-binding</keyword>
<dbReference type="OrthoDB" id="9157176at2"/>
<reference evidence="6 7" key="1">
    <citation type="submission" date="2015-11" db="EMBL/GenBank/DDBJ databases">
        <title>Expanding the genomic diversity of Burkholderia species for the development of highly accurate diagnostics.</title>
        <authorList>
            <person name="Sahl J."/>
            <person name="Keim P."/>
            <person name="Wagner D."/>
        </authorList>
    </citation>
    <scope>NUCLEOTIDE SEQUENCE [LARGE SCALE GENOMIC DNA]</scope>
    <source>
        <strain evidence="6 7">MSMB368WGS</strain>
    </source>
</reference>
<dbReference type="RefSeq" id="WP_060240926.1">
    <property type="nucleotide sequence ID" value="NZ_LPJR01000025.1"/>
</dbReference>
<dbReference type="FunFam" id="1.10.10.10:FF:000001">
    <property type="entry name" value="LysR family transcriptional regulator"/>
    <property type="match status" value="1"/>
</dbReference>
<evidence type="ECO:0000259" key="5">
    <source>
        <dbReference type="PROSITE" id="PS50931"/>
    </source>
</evidence>
<dbReference type="Gene3D" id="3.40.190.10">
    <property type="entry name" value="Periplasmic binding protein-like II"/>
    <property type="match status" value="2"/>
</dbReference>
<dbReference type="EMBL" id="LPJR01000025">
    <property type="protein sequence ID" value="KWF30736.1"/>
    <property type="molecule type" value="Genomic_DNA"/>
</dbReference>
<comment type="caution">
    <text evidence="6">The sequence shown here is derived from an EMBL/GenBank/DDBJ whole genome shotgun (WGS) entry which is preliminary data.</text>
</comment>
<dbReference type="SUPFAM" id="SSF46785">
    <property type="entry name" value="Winged helix' DNA-binding domain"/>
    <property type="match status" value="1"/>
</dbReference>
<keyword evidence="4" id="KW-0804">Transcription</keyword>
<dbReference type="SUPFAM" id="SSF53850">
    <property type="entry name" value="Periplasmic binding protein-like II"/>
    <property type="match status" value="1"/>
</dbReference>
<comment type="similarity">
    <text evidence="1">Belongs to the LysR transcriptional regulatory family.</text>
</comment>
<evidence type="ECO:0000256" key="3">
    <source>
        <dbReference type="ARBA" id="ARBA00023125"/>
    </source>
</evidence>
<dbReference type="PANTHER" id="PTHR30346:SF0">
    <property type="entry name" value="HCA OPERON TRANSCRIPTIONAL ACTIVATOR HCAR"/>
    <property type="match status" value="1"/>
</dbReference>
<accession>A0A132EJ06</accession>
<dbReference type="InterPro" id="IPR036388">
    <property type="entry name" value="WH-like_DNA-bd_sf"/>
</dbReference>
<evidence type="ECO:0000313" key="6">
    <source>
        <dbReference type="EMBL" id="KWF30736.1"/>
    </source>
</evidence>
<gene>
    <name evidence="6" type="ORF">WT56_11980</name>
</gene>
<organism evidence="6 7">
    <name type="scientific">Burkholderia pseudomultivorans</name>
    <dbReference type="NCBI Taxonomy" id="1207504"/>
    <lineage>
        <taxon>Bacteria</taxon>
        <taxon>Pseudomonadati</taxon>
        <taxon>Pseudomonadota</taxon>
        <taxon>Betaproteobacteria</taxon>
        <taxon>Burkholderiales</taxon>
        <taxon>Burkholderiaceae</taxon>
        <taxon>Burkholderia</taxon>
        <taxon>Burkholderia cepacia complex</taxon>
    </lineage>
</organism>
<dbReference type="Pfam" id="PF03466">
    <property type="entry name" value="LysR_substrate"/>
    <property type="match status" value="1"/>
</dbReference>
<evidence type="ECO:0000313" key="7">
    <source>
        <dbReference type="Proteomes" id="UP000062912"/>
    </source>
</evidence>
<dbReference type="PANTHER" id="PTHR30346">
    <property type="entry name" value="TRANSCRIPTIONAL DUAL REGULATOR HCAR-RELATED"/>
    <property type="match status" value="1"/>
</dbReference>
<dbReference type="PROSITE" id="PS50931">
    <property type="entry name" value="HTH_LYSR"/>
    <property type="match status" value="1"/>
</dbReference>
<name>A0A132EJ06_9BURK</name>
<dbReference type="PRINTS" id="PR00039">
    <property type="entry name" value="HTHLYSR"/>
</dbReference>
<evidence type="ECO:0000256" key="1">
    <source>
        <dbReference type="ARBA" id="ARBA00009437"/>
    </source>
</evidence>